<proteinExistence type="predicted"/>
<reference evidence="2" key="1">
    <citation type="submission" date="2018-02" db="EMBL/GenBank/DDBJ databases">
        <title>Genome sequence of Desulfocucumis palustris strain NAW-5.</title>
        <authorList>
            <person name="Watanabe M."/>
            <person name="Kojima H."/>
            <person name="Fukui M."/>
        </authorList>
    </citation>
    <scope>NUCLEOTIDE SEQUENCE [LARGE SCALE GENOMIC DNA]</scope>
    <source>
        <strain evidence="2">NAW-5</strain>
    </source>
</reference>
<organism evidence="1 2">
    <name type="scientific">Desulfocucumis palustris</name>
    <dbReference type="NCBI Taxonomy" id="1898651"/>
    <lineage>
        <taxon>Bacteria</taxon>
        <taxon>Bacillati</taxon>
        <taxon>Bacillota</taxon>
        <taxon>Clostridia</taxon>
        <taxon>Eubacteriales</taxon>
        <taxon>Desulfocucumaceae</taxon>
        <taxon>Desulfocucumis</taxon>
    </lineage>
</organism>
<gene>
    <name evidence="1" type="ORF">DCCM_3526</name>
</gene>
<comment type="caution">
    <text evidence="1">The sequence shown here is derived from an EMBL/GenBank/DDBJ whole genome shotgun (WGS) entry which is preliminary data.</text>
</comment>
<name>A0A2L2XFE6_9FIRM</name>
<dbReference type="EMBL" id="BFAV01000140">
    <property type="protein sequence ID" value="GBF34413.1"/>
    <property type="molecule type" value="Genomic_DNA"/>
</dbReference>
<accession>A0A2L2XFE6</accession>
<sequence length="134" mass="14791">MRIIKTMEDISLLRQAGALSPVLPDETEHQLTTVYENVNEGASIEEFSLRDIGPIVVLEPGDNVRDLEEIGLNSEDGGPLGAASEWVELMERDGQKFYSLVIVLNNEYAINIYCPPDAADDEALQWLEEQAGTA</sequence>
<evidence type="ECO:0000313" key="1">
    <source>
        <dbReference type="EMBL" id="GBF34413.1"/>
    </source>
</evidence>
<keyword evidence="2" id="KW-1185">Reference proteome</keyword>
<evidence type="ECO:0000313" key="2">
    <source>
        <dbReference type="Proteomes" id="UP000239549"/>
    </source>
</evidence>
<protein>
    <submittedName>
        <fullName evidence="1">Uncharacterized protein</fullName>
    </submittedName>
</protein>
<dbReference type="Proteomes" id="UP000239549">
    <property type="component" value="Unassembled WGS sequence"/>
</dbReference>
<dbReference type="AlphaFoldDB" id="A0A2L2XFE6"/>